<evidence type="ECO:0000256" key="1">
    <source>
        <dbReference type="SAM" id="MobiDB-lite"/>
    </source>
</evidence>
<feature type="compositionally biased region" description="Low complexity" evidence="1">
    <location>
        <begin position="157"/>
        <end position="170"/>
    </location>
</feature>
<feature type="compositionally biased region" description="Low complexity" evidence="1">
    <location>
        <begin position="181"/>
        <end position="197"/>
    </location>
</feature>
<dbReference type="AlphaFoldDB" id="Q84M70"/>
<sequence>MAAAEGDSAAVGGGGVSDGQAANVGAIRNLIITRISPVLQSKIKKYDEELLRTSNGNNRIWAQEVSDCSCFLASYILSYLKNKYGKLAADGGQSTAPGDDAGGAVGGSCRFGGCAAHGGGRSTAPGDDAGGAAGGSHRFGGCVAHGGGRSTAPDDVASGAAGGSRQSGAGAAHGGRFTVPDDGASGAAGGSCRSGADPADGGWAPQIVAARRRSGGGERWWREGTGEESDDVLSAEIGNGAEETDEPGDGDLAASAEQGVAARRWYGDGERWRRGGFREGEGGAGLGFRQWNE</sequence>
<evidence type="ECO:0000313" key="3">
    <source>
        <dbReference type="Proteomes" id="UP000000763"/>
    </source>
</evidence>
<accession>Q84M70</accession>
<feature type="region of interest" description="Disordered" evidence="1">
    <location>
        <begin position="144"/>
        <end position="231"/>
    </location>
</feature>
<dbReference type="EMBL" id="AC096690">
    <property type="protein sequence ID" value="AAP21399.1"/>
    <property type="molecule type" value="Genomic_DNA"/>
</dbReference>
<proteinExistence type="predicted"/>
<organism evidence="2 3">
    <name type="scientific">Oryza sativa subsp. japonica</name>
    <name type="common">Rice</name>
    <dbReference type="NCBI Taxonomy" id="39947"/>
    <lineage>
        <taxon>Eukaryota</taxon>
        <taxon>Viridiplantae</taxon>
        <taxon>Streptophyta</taxon>
        <taxon>Embryophyta</taxon>
        <taxon>Tracheophyta</taxon>
        <taxon>Spermatophyta</taxon>
        <taxon>Magnoliopsida</taxon>
        <taxon>Liliopsida</taxon>
        <taxon>Poales</taxon>
        <taxon>Poaceae</taxon>
        <taxon>BOP clade</taxon>
        <taxon>Oryzoideae</taxon>
        <taxon>Oryzeae</taxon>
        <taxon>Oryzinae</taxon>
        <taxon>Oryza</taxon>
        <taxon>Oryza sativa</taxon>
    </lineage>
</organism>
<evidence type="ECO:0000313" key="2">
    <source>
        <dbReference type="EMBL" id="AAP21399.1"/>
    </source>
</evidence>
<reference evidence="3" key="2">
    <citation type="journal article" date="2008" name="Nucleic Acids Res.">
        <title>The rice annotation project database (RAP-DB): 2008 update.</title>
        <authorList>
            <consortium name="The rice annotation project (RAP)"/>
        </authorList>
    </citation>
    <scope>GENOME REANNOTATION</scope>
    <source>
        <strain evidence="3">cv. Nipponbare</strain>
    </source>
</reference>
<gene>
    <name evidence="2" type="primary">OSJNBa0059G06.18</name>
</gene>
<feature type="compositionally biased region" description="Basic and acidic residues" evidence="1">
    <location>
        <begin position="215"/>
        <end position="225"/>
    </location>
</feature>
<feature type="compositionally biased region" description="Basic and acidic residues" evidence="1">
    <location>
        <begin position="272"/>
        <end position="281"/>
    </location>
</feature>
<feature type="region of interest" description="Disordered" evidence="1">
    <location>
        <begin position="272"/>
        <end position="293"/>
    </location>
</feature>
<protein>
    <submittedName>
        <fullName evidence="2">Uncharacterized protein</fullName>
    </submittedName>
</protein>
<reference evidence="3" key="1">
    <citation type="journal article" date="2005" name="Nature">
        <title>The map-based sequence of the rice genome.</title>
        <authorList>
            <consortium name="International rice genome sequencing project (IRGSP)"/>
            <person name="Matsumoto T."/>
            <person name="Wu J."/>
            <person name="Kanamori H."/>
            <person name="Katayose Y."/>
            <person name="Fujisawa M."/>
            <person name="Namiki N."/>
            <person name="Mizuno H."/>
            <person name="Yamamoto K."/>
            <person name="Antonio B.A."/>
            <person name="Baba T."/>
            <person name="Sakata K."/>
            <person name="Nagamura Y."/>
            <person name="Aoki H."/>
            <person name="Arikawa K."/>
            <person name="Arita K."/>
            <person name="Bito T."/>
            <person name="Chiden Y."/>
            <person name="Fujitsuka N."/>
            <person name="Fukunaka R."/>
            <person name="Hamada M."/>
            <person name="Harada C."/>
            <person name="Hayashi A."/>
            <person name="Hijishita S."/>
            <person name="Honda M."/>
            <person name="Hosokawa S."/>
            <person name="Ichikawa Y."/>
            <person name="Idonuma A."/>
            <person name="Iijima M."/>
            <person name="Ikeda M."/>
            <person name="Ikeno M."/>
            <person name="Ito K."/>
            <person name="Ito S."/>
            <person name="Ito T."/>
            <person name="Ito Y."/>
            <person name="Ito Y."/>
            <person name="Iwabuchi A."/>
            <person name="Kamiya K."/>
            <person name="Karasawa W."/>
            <person name="Kurita K."/>
            <person name="Katagiri S."/>
            <person name="Kikuta A."/>
            <person name="Kobayashi H."/>
            <person name="Kobayashi N."/>
            <person name="Machita K."/>
            <person name="Maehara T."/>
            <person name="Masukawa M."/>
            <person name="Mizubayashi T."/>
            <person name="Mukai Y."/>
            <person name="Nagasaki H."/>
            <person name="Nagata Y."/>
            <person name="Naito S."/>
            <person name="Nakashima M."/>
            <person name="Nakama Y."/>
            <person name="Nakamichi Y."/>
            <person name="Nakamura M."/>
            <person name="Meguro A."/>
            <person name="Negishi M."/>
            <person name="Ohta I."/>
            <person name="Ohta T."/>
            <person name="Okamoto M."/>
            <person name="Ono N."/>
            <person name="Saji S."/>
            <person name="Sakaguchi M."/>
            <person name="Sakai K."/>
            <person name="Shibata M."/>
            <person name="Shimokawa T."/>
            <person name="Song J."/>
            <person name="Takazaki Y."/>
            <person name="Terasawa K."/>
            <person name="Tsugane M."/>
            <person name="Tsuji K."/>
            <person name="Ueda S."/>
            <person name="Waki K."/>
            <person name="Yamagata H."/>
            <person name="Yamamoto M."/>
            <person name="Yamamoto S."/>
            <person name="Yamane H."/>
            <person name="Yoshiki S."/>
            <person name="Yoshihara R."/>
            <person name="Yukawa K."/>
            <person name="Zhong H."/>
            <person name="Yano M."/>
            <person name="Yuan Q."/>
            <person name="Ouyang S."/>
            <person name="Liu J."/>
            <person name="Jones K.M."/>
            <person name="Gansberger K."/>
            <person name="Moffat K."/>
            <person name="Hill J."/>
            <person name="Bera J."/>
            <person name="Fadrosh D."/>
            <person name="Jin S."/>
            <person name="Johri S."/>
            <person name="Kim M."/>
            <person name="Overton L."/>
            <person name="Reardon M."/>
            <person name="Tsitrin T."/>
            <person name="Vuong H."/>
            <person name="Weaver B."/>
            <person name="Ciecko A."/>
            <person name="Tallon L."/>
            <person name="Jackson J."/>
            <person name="Pai G."/>
            <person name="Aken S.V."/>
            <person name="Utterback T."/>
            <person name="Reidmuller S."/>
            <person name="Feldblyum T."/>
            <person name="Hsiao J."/>
            <person name="Zismann V."/>
            <person name="Iobst S."/>
            <person name="de Vazeille A.R."/>
            <person name="Buell C.R."/>
            <person name="Ying K."/>
            <person name="Li Y."/>
            <person name="Lu T."/>
            <person name="Huang Y."/>
            <person name="Zhao Q."/>
            <person name="Feng Q."/>
            <person name="Zhang L."/>
            <person name="Zhu J."/>
            <person name="Weng Q."/>
            <person name="Mu J."/>
            <person name="Lu Y."/>
            <person name="Fan D."/>
            <person name="Liu Y."/>
            <person name="Guan J."/>
            <person name="Zhang Y."/>
            <person name="Yu S."/>
            <person name="Liu X."/>
            <person name="Zhang Y."/>
            <person name="Hong G."/>
            <person name="Han B."/>
            <person name="Choisne N."/>
            <person name="Demange N."/>
            <person name="Orjeda G."/>
            <person name="Samain S."/>
            <person name="Cattolico L."/>
            <person name="Pelletier E."/>
            <person name="Couloux A."/>
            <person name="Segurens B."/>
            <person name="Wincker P."/>
            <person name="D'Hont A."/>
            <person name="Scarpelli C."/>
            <person name="Weissenbach J."/>
            <person name="Salanoubat M."/>
            <person name="Quetier F."/>
            <person name="Yu Y."/>
            <person name="Kim H.R."/>
            <person name="Rambo T."/>
            <person name="Currie J."/>
            <person name="Collura K."/>
            <person name="Luo M."/>
            <person name="Yang T."/>
            <person name="Ammiraju J.S.S."/>
            <person name="Engler F."/>
            <person name="Soderlund C."/>
            <person name="Wing R.A."/>
            <person name="Palmer L.E."/>
            <person name="de la Bastide M."/>
            <person name="Spiegel L."/>
            <person name="Nascimento L."/>
            <person name="Zutavern T."/>
            <person name="O'Shaughnessy A."/>
            <person name="Dike S."/>
            <person name="Dedhia N."/>
            <person name="Preston R."/>
            <person name="Balija V."/>
            <person name="McCombie W.R."/>
            <person name="Chow T."/>
            <person name="Chen H."/>
            <person name="Chung M."/>
            <person name="Chen C."/>
            <person name="Shaw J."/>
            <person name="Wu H."/>
            <person name="Hsiao K."/>
            <person name="Chao Y."/>
            <person name="Chu M."/>
            <person name="Cheng C."/>
            <person name="Hour A."/>
            <person name="Lee P."/>
            <person name="Lin S."/>
            <person name="Lin Y."/>
            <person name="Liou J."/>
            <person name="Liu S."/>
            <person name="Hsing Y."/>
            <person name="Raghuvanshi S."/>
            <person name="Mohanty A."/>
            <person name="Bharti A.K."/>
            <person name="Gaur A."/>
            <person name="Gupta V."/>
            <person name="Kumar D."/>
            <person name="Ravi V."/>
            <person name="Vij S."/>
            <person name="Kapur A."/>
            <person name="Khurana P."/>
            <person name="Khurana P."/>
            <person name="Khurana J.P."/>
            <person name="Tyagi A.K."/>
            <person name="Gaikwad K."/>
            <person name="Singh A."/>
            <person name="Dalal V."/>
            <person name="Srivastava S."/>
            <person name="Dixit A."/>
            <person name="Pal A.K."/>
            <person name="Ghazi I.A."/>
            <person name="Yadav M."/>
            <person name="Pandit A."/>
            <person name="Bhargava A."/>
            <person name="Sureshbabu K."/>
            <person name="Batra K."/>
            <person name="Sharma T.R."/>
            <person name="Mohapatra T."/>
            <person name="Singh N.K."/>
            <person name="Messing J."/>
            <person name="Nelson A.B."/>
            <person name="Fuks G."/>
            <person name="Kavchok S."/>
            <person name="Keizer G."/>
            <person name="Linton E."/>
            <person name="Llaca V."/>
            <person name="Song R."/>
            <person name="Tanyolac B."/>
            <person name="Young S."/>
            <person name="Ho-Il K."/>
            <person name="Hahn J.H."/>
            <person name="Sangsakoo G."/>
            <person name="Vanavichit A."/>
            <person name="de Mattos Luiz.A.T."/>
            <person name="Zimmer P.D."/>
            <person name="Malone G."/>
            <person name="Dellagostin O."/>
            <person name="de Oliveira A.C."/>
            <person name="Bevan M."/>
            <person name="Bancroft I."/>
            <person name="Minx P."/>
            <person name="Cordum H."/>
            <person name="Wilson R."/>
            <person name="Cheng Z."/>
            <person name="Jin W."/>
            <person name="Jiang J."/>
            <person name="Leong S.A."/>
            <person name="Iwama H."/>
            <person name="Gojobori T."/>
            <person name="Itoh T."/>
            <person name="Niimura Y."/>
            <person name="Fujii Y."/>
            <person name="Habara T."/>
            <person name="Sakai H."/>
            <person name="Sato Y."/>
            <person name="Wilson G."/>
            <person name="Kumar K."/>
            <person name="McCouch S."/>
            <person name="Juretic N."/>
            <person name="Hoen D."/>
            <person name="Wright S."/>
            <person name="Bruskiewich R."/>
            <person name="Bureau T."/>
            <person name="Miyao A."/>
            <person name="Hirochika H."/>
            <person name="Nishikawa T."/>
            <person name="Kadowaki K."/>
            <person name="Sugiura M."/>
            <person name="Burr B."/>
            <person name="Sasaki T."/>
        </authorList>
    </citation>
    <scope>NUCLEOTIDE SEQUENCE [LARGE SCALE GENOMIC DNA]</scope>
    <source>
        <strain evidence="3">cv. Nipponbare</strain>
    </source>
</reference>
<dbReference type="Proteomes" id="UP000000763">
    <property type="component" value="Chromosome 3"/>
</dbReference>
<name>Q84M70_ORYSJ</name>